<feature type="transmembrane region" description="Helical" evidence="2">
    <location>
        <begin position="167"/>
        <end position="194"/>
    </location>
</feature>
<dbReference type="Proteomes" id="UP000694548">
    <property type="component" value="Unassembled WGS sequence"/>
</dbReference>
<evidence type="ECO:0000259" key="3">
    <source>
        <dbReference type="Pfam" id="PF07678"/>
    </source>
</evidence>
<proteinExistence type="predicted"/>
<dbReference type="SUPFAM" id="SSF48239">
    <property type="entry name" value="Terpenoid cyclases/Protein prenyltransferases"/>
    <property type="match status" value="1"/>
</dbReference>
<keyword evidence="2" id="KW-0472">Membrane</keyword>
<dbReference type="Gene3D" id="2.60.40.10">
    <property type="entry name" value="Immunoglobulins"/>
    <property type="match status" value="1"/>
</dbReference>
<name>A0A8C6PBP3_NOTFU</name>
<dbReference type="InterPro" id="IPR019742">
    <property type="entry name" value="MacrogloblnA2_CS"/>
</dbReference>
<keyword evidence="5" id="KW-1185">Reference proteome</keyword>
<dbReference type="Gene3D" id="1.50.10.20">
    <property type="match status" value="2"/>
</dbReference>
<dbReference type="GO" id="GO:0005615">
    <property type="term" value="C:extracellular space"/>
    <property type="evidence" value="ECO:0007669"/>
    <property type="project" value="InterPro"/>
</dbReference>
<protein>
    <recommendedName>
        <fullName evidence="3">Alpha-macroglobulin-like TED domain-containing protein</fullName>
    </recommendedName>
</protein>
<feature type="domain" description="Alpha-macroglobulin-like TED" evidence="3">
    <location>
        <begin position="196"/>
        <end position="396"/>
    </location>
</feature>
<dbReference type="InterPro" id="IPR047565">
    <property type="entry name" value="Alpha-macroglob_thiol-ester_cl"/>
</dbReference>
<keyword evidence="1" id="KW-1015">Disulfide bond</keyword>
<reference evidence="4" key="1">
    <citation type="submission" date="2025-08" db="UniProtKB">
        <authorList>
            <consortium name="Ensembl"/>
        </authorList>
    </citation>
    <scope>IDENTIFICATION</scope>
</reference>
<dbReference type="Gene3D" id="2.60.40.690">
    <property type="entry name" value="Alpha-macroglobulin, receptor-binding domain"/>
    <property type="match status" value="1"/>
</dbReference>
<dbReference type="Ensembl" id="ENSNFUT00015043347.1">
    <property type="protein sequence ID" value="ENSNFUP00015041524.1"/>
    <property type="gene ID" value="ENSNFUG00015019907.1"/>
</dbReference>
<dbReference type="SUPFAM" id="SSF81296">
    <property type="entry name" value="E set domains"/>
    <property type="match status" value="1"/>
</dbReference>
<evidence type="ECO:0000256" key="2">
    <source>
        <dbReference type="SAM" id="Phobius"/>
    </source>
</evidence>
<reference evidence="4" key="2">
    <citation type="submission" date="2025-09" db="UniProtKB">
        <authorList>
            <consortium name="Ensembl"/>
        </authorList>
    </citation>
    <scope>IDENTIFICATION</scope>
</reference>
<dbReference type="Gene3D" id="2.60.120.1540">
    <property type="match status" value="2"/>
</dbReference>
<evidence type="ECO:0000256" key="1">
    <source>
        <dbReference type="ARBA" id="ARBA00023157"/>
    </source>
</evidence>
<dbReference type="PROSITE" id="PS00477">
    <property type="entry name" value="ALPHA_2_MACROGLOBULIN"/>
    <property type="match status" value="1"/>
</dbReference>
<dbReference type="InterPro" id="IPR050473">
    <property type="entry name" value="A2M/Complement_sys"/>
</dbReference>
<dbReference type="InterPro" id="IPR014756">
    <property type="entry name" value="Ig_E-set"/>
</dbReference>
<keyword evidence="2" id="KW-1133">Transmembrane helix</keyword>
<dbReference type="Pfam" id="PF07678">
    <property type="entry name" value="TED_complement"/>
    <property type="match status" value="1"/>
</dbReference>
<evidence type="ECO:0000313" key="5">
    <source>
        <dbReference type="Proteomes" id="UP000694548"/>
    </source>
</evidence>
<dbReference type="SMART" id="SM01419">
    <property type="entry name" value="Thiol-ester_cl"/>
    <property type="match status" value="1"/>
</dbReference>
<dbReference type="InterPro" id="IPR008930">
    <property type="entry name" value="Terpenoid_cyclase/PrenylTrfase"/>
</dbReference>
<dbReference type="InterPro" id="IPR036595">
    <property type="entry name" value="A-macroglobulin_rcpt-bd_sf"/>
</dbReference>
<dbReference type="PANTHER" id="PTHR11412:SF150">
    <property type="entry name" value="ALPHA-2-MACROGLOBULIN-RELATED"/>
    <property type="match status" value="1"/>
</dbReference>
<evidence type="ECO:0000313" key="4">
    <source>
        <dbReference type="Ensembl" id="ENSNFUP00015041524.1"/>
    </source>
</evidence>
<organism evidence="4 5">
    <name type="scientific">Nothobranchius furzeri</name>
    <name type="common">Turquoise killifish</name>
    <dbReference type="NCBI Taxonomy" id="105023"/>
    <lineage>
        <taxon>Eukaryota</taxon>
        <taxon>Metazoa</taxon>
        <taxon>Chordata</taxon>
        <taxon>Craniata</taxon>
        <taxon>Vertebrata</taxon>
        <taxon>Euteleostomi</taxon>
        <taxon>Actinopterygii</taxon>
        <taxon>Neopterygii</taxon>
        <taxon>Teleostei</taxon>
        <taxon>Neoteleostei</taxon>
        <taxon>Acanthomorphata</taxon>
        <taxon>Ovalentaria</taxon>
        <taxon>Atherinomorphae</taxon>
        <taxon>Cyprinodontiformes</taxon>
        <taxon>Nothobranchiidae</taxon>
        <taxon>Nothobranchius</taxon>
    </lineage>
</organism>
<sequence>MVKVTPAVSSYYTLTLLSDDQVTFCLCARKYRNIRWTLTPSSLGVVDVTLTAEAVRSSTHCCDEEVRVPERGRTATETQTLVVKDVGAEIIRTQSWLVCPKGQHLRKKVHLPMPSDAIDGSSRTEVSVSGDVFSQRLKNLDSLLRLPYGCGEQNIAIMGSRPFLQLLMYYICVCLIVCFTLTLCFLFCFMFFFLRLTAFVMATLYNAQAFIYIDPKVIEESRKWLECQQIKSGCFKMSGKFFNDRIRGEVSDEVTLTAYVTAAFLETNISNPVVKKSLCCLRKSAEGISNTYTTALLAYVFTLAGDMDMRAKLFQQLDSLAMRKGDLIYWCQSAEKSSPMCVETTSYVLLAKLRGSLSGNDLTSALSIAKWLIEQQSSQGGFFSTQDSAVAIKALALFATSMSSEGSTWVTVTSPNDHQTFHVNPENKLLYQELLLQDMKGKYLLKAKGHACAVVQVSDWNYQRMSNLLIITFICHVYDECLSSQLKSGVLVKNVEYKNGHVILYLWEVRETLTNGDFYIYITCFIKKRIFSVQLHKDIPVFHELQLVLEHVVLHLKPSTVIIYDYYNPSKLQHKAHTAVHHFIT</sequence>
<dbReference type="GO" id="GO:0007399">
    <property type="term" value="P:nervous system development"/>
    <property type="evidence" value="ECO:0007669"/>
    <property type="project" value="UniProtKB-ARBA"/>
</dbReference>
<keyword evidence="2" id="KW-0812">Transmembrane</keyword>
<dbReference type="InterPro" id="IPR013783">
    <property type="entry name" value="Ig-like_fold"/>
</dbReference>
<dbReference type="GeneTree" id="ENSGT00940000162996"/>
<accession>A0A8C6PBP3</accession>
<dbReference type="InterPro" id="IPR011626">
    <property type="entry name" value="Alpha-macroglobulin_TED"/>
</dbReference>
<dbReference type="AlphaFoldDB" id="A0A8C6PBP3"/>
<dbReference type="PANTHER" id="PTHR11412">
    <property type="entry name" value="MACROGLOBULIN / COMPLEMENT"/>
    <property type="match status" value="1"/>
</dbReference>
<dbReference type="SUPFAM" id="SSF49410">
    <property type="entry name" value="Alpha-macroglobulin receptor domain"/>
    <property type="match status" value="1"/>
</dbReference>